<sequence length="879" mass="95183">MVKLNNVINFNKKLAKVNVTSLSMLLFNFIAIFFLIQSDAYAVIFSNSQPRIFTDVNTPAETYFGGFDMRDPRSPINSGPTSMTFTTHNLAQNQILAASGGSMGTAARGSVVNGDATITMHNTVCNFLYGGGYSEGPDVVVTGTANISVYNSQLIDIFGGGFDNGGHNGHTSVGAVKILVDHSVVQNLTGSASSVGIESQGRYAVFGDVDIAVVNGSDVTTLTGTSTSSAHIKGNLSILVENSHITDLNCVDHALLDGNLFVRIGPGALVDRLFLSTENLPKGSSLFEIDGGRVDGLFVGPYAGTLNDAKVLMKNGYVLNLDPSPRTPAGVIKNLDIFMEGGTIAWLNLAPQQGVSHNVTLHLDGGTVENLRFGNFPGANFDGIISFAKAEVKGGTIENIEPLRRGVLNSSLIFIPGGLSRVHTVENGRGLGLSNVTVQEGARTVWGLPGNRFTIEADDFDLGGTIILPSTDSTIELVVNNHLIASGGMFEINDADRSRVTPLVVFTGNPGSSVNIIDPLSVNLDLPLSFLGTSGIVLAQATPNLADPKLFEPIIHKGLMWGDIVFDATSNTWFINNIRESKDYYGYLSVQGASNWLRQQHMITTQRRSANALLHKHDGLWVDIQAGHEKIGTNYGNSKMPWVMASAGYDYRKNINDNIAMLYGFALGIGDGHQKWTLVSKMKNRITMGLLDGYLGFSYNPIGLYGLVALQGSVSKIKTKSPGFFVNENWTEVVPTESLELGWHYAFNEFFTITPRAQMILEQTPKHSIEFCCRKNKEKIKLHRNTTVTTVAGILANYNIEWLDIHGSVDWIKGVAGTYKAHSELFNKTFKDKNNNSVLRASLGCDYIIRENMSIGITAFGDMINNKGIGGQANFSYKF</sequence>
<keyword evidence="2" id="KW-1185">Reference proteome</keyword>
<dbReference type="Proteomes" id="UP000002430">
    <property type="component" value="Chromosome"/>
</dbReference>
<gene>
    <name evidence="1" type="ordered locus">LI0045</name>
</gene>
<dbReference type="RefSeq" id="WP_011526128.1">
    <property type="nucleotide sequence ID" value="NC_008011.1"/>
</dbReference>
<dbReference type="Gene3D" id="2.40.128.130">
    <property type="entry name" value="Autotransporter beta-domain"/>
    <property type="match status" value="1"/>
</dbReference>
<accession>Q1MSC4</accession>
<dbReference type="KEGG" id="lip:LI0045"/>
<name>Q1MSC4_LAWIP</name>
<dbReference type="eggNOG" id="COG3468">
    <property type="taxonomic scope" value="Bacteria"/>
</dbReference>
<organism evidence="1 2">
    <name type="scientific">Lawsonia intracellularis (strain PHE/MN1-00)</name>
    <dbReference type="NCBI Taxonomy" id="363253"/>
    <lineage>
        <taxon>Bacteria</taxon>
        <taxon>Pseudomonadati</taxon>
        <taxon>Thermodesulfobacteriota</taxon>
        <taxon>Desulfovibrionia</taxon>
        <taxon>Desulfovibrionales</taxon>
        <taxon>Desulfovibrionaceae</taxon>
        <taxon>Lawsonia</taxon>
    </lineage>
</organism>
<protein>
    <submittedName>
        <fullName evidence="1">NA</fullName>
    </submittedName>
</protein>
<evidence type="ECO:0000313" key="2">
    <source>
        <dbReference type="Proteomes" id="UP000002430"/>
    </source>
</evidence>
<dbReference type="AlphaFoldDB" id="Q1MSC4"/>
<dbReference type="EMBL" id="AM180252">
    <property type="protein sequence ID" value="CAJ54101.1"/>
    <property type="molecule type" value="Genomic_DNA"/>
</dbReference>
<proteinExistence type="predicted"/>
<dbReference type="InterPro" id="IPR036709">
    <property type="entry name" value="Autotransporte_beta_dom_sf"/>
</dbReference>
<reference evidence="1 2" key="1">
    <citation type="submission" date="2005-11" db="EMBL/GenBank/DDBJ databases">
        <title>The complete genome sequence of Lawsonia intracellularis: the causative agent of proliferative enteropathy.</title>
        <authorList>
            <person name="Kaur K."/>
            <person name="Zhang Q."/>
            <person name="Beckler D."/>
            <person name="Munir S."/>
            <person name="Li L."/>
            <person name="Kinsley K."/>
            <person name="Herron L."/>
            <person name="Peterson A."/>
            <person name="May B."/>
            <person name="Singh S."/>
            <person name="Gebhart C."/>
            <person name="Kapur V."/>
        </authorList>
    </citation>
    <scope>NUCLEOTIDE SEQUENCE [LARGE SCALE GENOMIC DNA]</scope>
    <source>
        <strain evidence="1 2">PHE/MN1-00</strain>
    </source>
</reference>
<evidence type="ECO:0000313" key="1">
    <source>
        <dbReference type="EMBL" id="CAJ54101.1"/>
    </source>
</evidence>
<dbReference type="HOGENOM" id="CLU_335183_0_0_7"/>
<dbReference type="SUPFAM" id="SSF103515">
    <property type="entry name" value="Autotransporter"/>
    <property type="match status" value="1"/>
</dbReference>